<keyword evidence="1" id="KW-0472">Membrane</keyword>
<feature type="transmembrane region" description="Helical" evidence="1">
    <location>
        <begin position="6"/>
        <end position="25"/>
    </location>
</feature>
<protein>
    <submittedName>
        <fullName evidence="2">Uncharacterized protein</fullName>
    </submittedName>
</protein>
<evidence type="ECO:0000313" key="2">
    <source>
        <dbReference type="EMBL" id="KAK7263821.1"/>
    </source>
</evidence>
<keyword evidence="3" id="KW-1185">Reference proteome</keyword>
<keyword evidence="1" id="KW-1133">Transmembrane helix</keyword>
<dbReference type="Proteomes" id="UP001359559">
    <property type="component" value="Unassembled WGS sequence"/>
</dbReference>
<dbReference type="EMBL" id="JAYKXN010000008">
    <property type="protein sequence ID" value="KAK7263821.1"/>
    <property type="molecule type" value="Genomic_DNA"/>
</dbReference>
<evidence type="ECO:0000313" key="3">
    <source>
        <dbReference type="Proteomes" id="UP001359559"/>
    </source>
</evidence>
<organism evidence="2 3">
    <name type="scientific">Clitoria ternatea</name>
    <name type="common">Butterfly pea</name>
    <dbReference type="NCBI Taxonomy" id="43366"/>
    <lineage>
        <taxon>Eukaryota</taxon>
        <taxon>Viridiplantae</taxon>
        <taxon>Streptophyta</taxon>
        <taxon>Embryophyta</taxon>
        <taxon>Tracheophyta</taxon>
        <taxon>Spermatophyta</taxon>
        <taxon>Magnoliopsida</taxon>
        <taxon>eudicotyledons</taxon>
        <taxon>Gunneridae</taxon>
        <taxon>Pentapetalae</taxon>
        <taxon>rosids</taxon>
        <taxon>fabids</taxon>
        <taxon>Fabales</taxon>
        <taxon>Fabaceae</taxon>
        <taxon>Papilionoideae</taxon>
        <taxon>50 kb inversion clade</taxon>
        <taxon>NPAAA clade</taxon>
        <taxon>indigoferoid/millettioid clade</taxon>
        <taxon>Phaseoleae</taxon>
        <taxon>Clitoria</taxon>
    </lineage>
</organism>
<reference evidence="2 3" key="1">
    <citation type="submission" date="2024-01" db="EMBL/GenBank/DDBJ databases">
        <title>The genomes of 5 underutilized Papilionoideae crops provide insights into root nodulation and disease resistance.</title>
        <authorList>
            <person name="Yuan L."/>
        </authorList>
    </citation>
    <scope>NUCLEOTIDE SEQUENCE [LARGE SCALE GENOMIC DNA]</scope>
    <source>
        <strain evidence="2">LY-2023</strain>
        <tissue evidence="2">Leaf</tissue>
    </source>
</reference>
<sequence length="99" mass="11392">MLLLLIIRTCLTPLRLCFITFRFILLKTTWISGYCIKLSFALSSFSNFCFLFSLSLSDLILSLFFSRPPPPRELPSKFSGSFSSSLLLLGRFLFFFCHS</sequence>
<proteinExistence type="predicted"/>
<dbReference type="AlphaFoldDB" id="A0AAN9EWE7"/>
<keyword evidence="1" id="KW-0812">Transmembrane</keyword>
<gene>
    <name evidence="2" type="ORF">RJT34_31418</name>
</gene>
<accession>A0AAN9EWE7</accession>
<evidence type="ECO:0000256" key="1">
    <source>
        <dbReference type="SAM" id="Phobius"/>
    </source>
</evidence>
<comment type="caution">
    <text evidence="2">The sequence shown here is derived from an EMBL/GenBank/DDBJ whole genome shotgun (WGS) entry which is preliminary data.</text>
</comment>
<name>A0AAN9EWE7_CLITE</name>
<feature type="transmembrane region" description="Helical" evidence="1">
    <location>
        <begin position="45"/>
        <end position="66"/>
    </location>
</feature>